<keyword evidence="6 7" id="KW-0472">Membrane</keyword>
<keyword evidence="5 7" id="KW-1133">Transmembrane helix</keyword>
<evidence type="ECO:0000256" key="3">
    <source>
        <dbReference type="ARBA" id="ARBA00022475"/>
    </source>
</evidence>
<name>A0ABZ2QJG7_9FLAO</name>
<proteinExistence type="predicted"/>
<dbReference type="InterPro" id="IPR036259">
    <property type="entry name" value="MFS_trans_sf"/>
</dbReference>
<evidence type="ECO:0000259" key="8">
    <source>
        <dbReference type="PROSITE" id="PS50850"/>
    </source>
</evidence>
<dbReference type="PANTHER" id="PTHR23513:SF11">
    <property type="entry name" value="STAPHYLOFERRIN A TRANSPORTER"/>
    <property type="match status" value="1"/>
</dbReference>
<dbReference type="Pfam" id="PF05977">
    <property type="entry name" value="MFS_3"/>
    <property type="match status" value="1"/>
</dbReference>
<gene>
    <name evidence="9" type="ORF">V6624_08650</name>
</gene>
<feature type="transmembrane region" description="Helical" evidence="7">
    <location>
        <begin position="343"/>
        <end position="365"/>
    </location>
</feature>
<comment type="subcellular location">
    <subcellularLocation>
        <location evidence="1">Cell membrane</location>
        <topology evidence="1">Multi-pass membrane protein</topology>
    </subcellularLocation>
</comment>
<feature type="transmembrane region" description="Helical" evidence="7">
    <location>
        <begin position="42"/>
        <end position="64"/>
    </location>
</feature>
<reference evidence="9 10" key="1">
    <citation type="submission" date="2024-02" db="EMBL/GenBank/DDBJ databases">
        <title>complete genome of Flavobacterium ginsenosidimutans Str. YTB16.</title>
        <authorList>
            <person name="Wang Q."/>
        </authorList>
    </citation>
    <scope>NUCLEOTIDE SEQUENCE [LARGE SCALE GENOMIC DNA]</scope>
    <source>
        <strain evidence="9 10">YTB16</strain>
    </source>
</reference>
<dbReference type="Proteomes" id="UP001447857">
    <property type="component" value="Chromosome"/>
</dbReference>
<evidence type="ECO:0000256" key="5">
    <source>
        <dbReference type="ARBA" id="ARBA00022989"/>
    </source>
</evidence>
<evidence type="ECO:0000256" key="4">
    <source>
        <dbReference type="ARBA" id="ARBA00022692"/>
    </source>
</evidence>
<keyword evidence="10" id="KW-1185">Reference proteome</keyword>
<dbReference type="SUPFAM" id="SSF103473">
    <property type="entry name" value="MFS general substrate transporter"/>
    <property type="match status" value="1"/>
</dbReference>
<accession>A0ABZ2QJG7</accession>
<sequence>MFKALKSKNFKLFFYGQSVSVIGTWMQKTAVSWMVYSITGSVFLLGLATFLSMIPSLFLAPLAGSIIGRYDRHKTMMFLQSLAMLQAGTLALLIYFKIYNINFILALSLIQGIINAFDMTCRQTMMIDIVDNKEDLPNAVALNSTLNNFARIAGPALAGIILHEYGEDICFIGNFISYVPVLISLMMMKITPHIKAENKLNMLDDLIEGLDYVKKETEMARMLMMLTCSSLFVISFNTLMPVFAKDIFSGNAETFSWFESAAGIGSVLSAIYLANLKSAENMNKLMIGASLLLGFSVIILAVSSSITIALICMTLSGIGMMGQTSSINIYIQTHSSVNMRSRSISYYMMAYQGMIPVGSLIIGYVSHSLGVRTTVAIQGIICIISVIVYLYYKKHKAIEDLETCPVPYRNSKN</sequence>
<feature type="transmembrane region" description="Helical" evidence="7">
    <location>
        <begin position="223"/>
        <end position="243"/>
    </location>
</feature>
<evidence type="ECO:0000256" key="2">
    <source>
        <dbReference type="ARBA" id="ARBA00022448"/>
    </source>
</evidence>
<dbReference type="PROSITE" id="PS50850">
    <property type="entry name" value="MFS"/>
    <property type="match status" value="1"/>
</dbReference>
<feature type="transmembrane region" description="Helical" evidence="7">
    <location>
        <begin position="371"/>
        <end position="392"/>
    </location>
</feature>
<feature type="transmembrane region" description="Helical" evidence="7">
    <location>
        <begin position="285"/>
        <end position="302"/>
    </location>
</feature>
<evidence type="ECO:0000313" key="9">
    <source>
        <dbReference type="EMBL" id="WXK51696.1"/>
    </source>
</evidence>
<keyword evidence="4 7" id="KW-0812">Transmembrane</keyword>
<dbReference type="EMBL" id="CP147988">
    <property type="protein sequence ID" value="WXK51696.1"/>
    <property type="molecule type" value="Genomic_DNA"/>
</dbReference>
<organism evidence="9 10">
    <name type="scientific">Flavobacterium ginsenosidimutans</name>
    <dbReference type="NCBI Taxonomy" id="687844"/>
    <lineage>
        <taxon>Bacteria</taxon>
        <taxon>Pseudomonadati</taxon>
        <taxon>Bacteroidota</taxon>
        <taxon>Flavobacteriia</taxon>
        <taxon>Flavobacteriales</taxon>
        <taxon>Flavobacteriaceae</taxon>
        <taxon>Flavobacterium</taxon>
    </lineage>
</organism>
<evidence type="ECO:0000256" key="1">
    <source>
        <dbReference type="ARBA" id="ARBA00004651"/>
    </source>
</evidence>
<evidence type="ECO:0000256" key="7">
    <source>
        <dbReference type="SAM" id="Phobius"/>
    </source>
</evidence>
<dbReference type="InterPro" id="IPR020846">
    <property type="entry name" value="MFS_dom"/>
</dbReference>
<feature type="transmembrane region" description="Helical" evidence="7">
    <location>
        <begin position="308"/>
        <end position="331"/>
    </location>
</feature>
<dbReference type="PANTHER" id="PTHR23513">
    <property type="entry name" value="INTEGRAL MEMBRANE EFFLUX PROTEIN-RELATED"/>
    <property type="match status" value="1"/>
</dbReference>
<feature type="transmembrane region" description="Helical" evidence="7">
    <location>
        <begin position="12"/>
        <end position="36"/>
    </location>
</feature>
<dbReference type="CDD" id="cd06173">
    <property type="entry name" value="MFS_MefA_like"/>
    <property type="match status" value="1"/>
</dbReference>
<keyword evidence="2" id="KW-0813">Transport</keyword>
<keyword evidence="3" id="KW-1003">Cell membrane</keyword>
<dbReference type="RefSeq" id="WP_111286200.1">
    <property type="nucleotide sequence ID" value="NZ_CP147988.1"/>
</dbReference>
<feature type="domain" description="Major facilitator superfamily (MFS) profile" evidence="8">
    <location>
        <begin position="216"/>
        <end position="413"/>
    </location>
</feature>
<dbReference type="Gene3D" id="1.20.1250.20">
    <property type="entry name" value="MFS general substrate transporter like domains"/>
    <property type="match status" value="1"/>
</dbReference>
<feature type="transmembrane region" description="Helical" evidence="7">
    <location>
        <begin position="255"/>
        <end position="273"/>
    </location>
</feature>
<dbReference type="InterPro" id="IPR010290">
    <property type="entry name" value="TM_effector"/>
</dbReference>
<evidence type="ECO:0000256" key="6">
    <source>
        <dbReference type="ARBA" id="ARBA00023136"/>
    </source>
</evidence>
<evidence type="ECO:0000313" key="10">
    <source>
        <dbReference type="Proteomes" id="UP001447857"/>
    </source>
</evidence>
<protein>
    <submittedName>
        <fullName evidence="9">MFS transporter</fullName>
    </submittedName>
</protein>